<dbReference type="AlphaFoldDB" id="A0A450Z1E5"/>
<organism evidence="3">
    <name type="scientific">Candidatus Kentrum sp. SD</name>
    <dbReference type="NCBI Taxonomy" id="2126332"/>
    <lineage>
        <taxon>Bacteria</taxon>
        <taxon>Pseudomonadati</taxon>
        <taxon>Pseudomonadota</taxon>
        <taxon>Gammaproteobacteria</taxon>
        <taxon>Candidatus Kentrum</taxon>
    </lineage>
</organism>
<accession>A0A450Z1E5</accession>
<gene>
    <name evidence="3" type="ORF">BECKSD772E_GA0070983_11003</name>
    <name evidence="2" type="ORF">BECKSD772F_GA0070984_10953</name>
</gene>
<dbReference type="EMBL" id="CAADFU010000100">
    <property type="protein sequence ID" value="VFK47626.1"/>
    <property type="molecule type" value="Genomic_DNA"/>
</dbReference>
<feature type="region of interest" description="Disordered" evidence="1">
    <location>
        <begin position="24"/>
        <end position="49"/>
    </location>
</feature>
<reference evidence="3" key="1">
    <citation type="submission" date="2019-02" db="EMBL/GenBank/DDBJ databases">
        <authorList>
            <person name="Gruber-Vodicka R. H."/>
            <person name="Seah K. B. B."/>
        </authorList>
    </citation>
    <scope>NUCLEOTIDE SEQUENCE</scope>
    <source>
        <strain evidence="3">BECK_S1320</strain>
        <strain evidence="2">BECK_S1321</strain>
    </source>
</reference>
<protein>
    <submittedName>
        <fullName evidence="3">Uncharacterized protein</fullName>
    </submittedName>
</protein>
<evidence type="ECO:0000256" key="1">
    <source>
        <dbReference type="SAM" id="MobiDB-lite"/>
    </source>
</evidence>
<proteinExistence type="predicted"/>
<evidence type="ECO:0000313" key="2">
    <source>
        <dbReference type="EMBL" id="VFK41564.1"/>
    </source>
</evidence>
<sequence>MTLGAWLTGNPRSRLCRVRETIEMPMGSSKRHAPAPALSGQETTPEPFAARGVDCRGGITASEWERQRFTKKCIRFLCLFAFFVANPCG</sequence>
<name>A0A450Z1E5_9GAMM</name>
<evidence type="ECO:0000313" key="3">
    <source>
        <dbReference type="EMBL" id="VFK47626.1"/>
    </source>
</evidence>
<dbReference type="EMBL" id="CAADFR010000095">
    <property type="protein sequence ID" value="VFK41564.1"/>
    <property type="molecule type" value="Genomic_DNA"/>
</dbReference>